<feature type="chain" id="PRO_5003187901" description="Outer membrane protein beta-barrel domain-containing protein" evidence="1">
    <location>
        <begin position="22"/>
        <end position="216"/>
    </location>
</feature>
<dbReference type="Proteomes" id="UP000007434">
    <property type="component" value="Chromosome"/>
</dbReference>
<dbReference type="EMBL" id="CP002304">
    <property type="protein sequence ID" value="ADQ15743.1"/>
    <property type="molecule type" value="Genomic_DNA"/>
</dbReference>
<dbReference type="HOGENOM" id="CLU_1287334_0_0_9"/>
<evidence type="ECO:0000313" key="2">
    <source>
        <dbReference type="EMBL" id="ADQ15743.1"/>
    </source>
</evidence>
<dbReference type="STRING" id="656519.Halsa_2339"/>
<keyword evidence="3" id="KW-1185">Reference proteome</keyword>
<evidence type="ECO:0008006" key="4">
    <source>
        <dbReference type="Google" id="ProtNLM"/>
    </source>
</evidence>
<sequence length="216" mass="23883">MKKVAFLLIISLIVFSGVAAAQVGGDFVFRLGYDLSGEMDADFSVDGSNMEEMSDTLDVESGYSLTAEYRLAAADNFAYGAGITYQLDRDIDEDDTDVSFSFTPIYLLGEYRMADNPIYFVGHLGYNFFSLDDIGIDEENIDIIDQSNSGGLYYALGGGIEFEERYVFEMLYTVNNGSTEIEFEGEEVPNGNGVEDGVLEGDFKYTKFTISLGIKF</sequence>
<evidence type="ECO:0000256" key="1">
    <source>
        <dbReference type="SAM" id="SignalP"/>
    </source>
</evidence>
<keyword evidence="1" id="KW-0732">Signal</keyword>
<reference evidence="2 3" key="1">
    <citation type="submission" date="2010-11" db="EMBL/GenBank/DDBJ databases">
        <title>Complete sequence of Halanaerobium sp. sapolanicus.</title>
        <authorList>
            <consortium name="US DOE Joint Genome Institute"/>
            <person name="Lucas S."/>
            <person name="Copeland A."/>
            <person name="Lapidus A."/>
            <person name="Cheng J.-F."/>
            <person name="Bruce D."/>
            <person name="Goodwin L."/>
            <person name="Pitluck S."/>
            <person name="Davenport K."/>
            <person name="Detter J.C."/>
            <person name="Han C."/>
            <person name="Tapia R."/>
            <person name="Land M."/>
            <person name="Hauser L."/>
            <person name="Jeffries C."/>
            <person name="Kyrpides N."/>
            <person name="Ivanova N."/>
            <person name="Mikhailova N."/>
            <person name="Begemann M.B."/>
            <person name="Mormile M.R."/>
            <person name="Wall J.D."/>
            <person name="Elias D.A."/>
            <person name="Woyke T."/>
        </authorList>
    </citation>
    <scope>NUCLEOTIDE SEQUENCE [LARGE SCALE GENOMIC DNA]</scope>
    <source>
        <strain evidence="3">sapolanicus</strain>
    </source>
</reference>
<proteinExistence type="predicted"/>
<feature type="signal peptide" evidence="1">
    <location>
        <begin position="1"/>
        <end position="21"/>
    </location>
</feature>
<dbReference type="OrthoDB" id="2112126at2"/>
<organism evidence="2 3">
    <name type="scientific">Halanaerobium hydrogeniformans</name>
    <name type="common">Halanaerobium sp. (strain sapolanicus)</name>
    <dbReference type="NCBI Taxonomy" id="656519"/>
    <lineage>
        <taxon>Bacteria</taxon>
        <taxon>Bacillati</taxon>
        <taxon>Bacillota</taxon>
        <taxon>Clostridia</taxon>
        <taxon>Halanaerobiales</taxon>
        <taxon>Halanaerobiaceae</taxon>
        <taxon>Halanaerobium</taxon>
    </lineage>
</organism>
<dbReference type="KEGG" id="has:Halsa_2339"/>
<dbReference type="Gene3D" id="2.40.160.20">
    <property type="match status" value="1"/>
</dbReference>
<dbReference type="AlphaFoldDB" id="E4RL02"/>
<name>E4RL02_HALHG</name>
<dbReference type="RefSeq" id="WP_013406802.1">
    <property type="nucleotide sequence ID" value="NC_014654.1"/>
</dbReference>
<accession>E4RL02</accession>
<protein>
    <recommendedName>
        <fullName evidence="4">Outer membrane protein beta-barrel domain-containing protein</fullName>
    </recommendedName>
</protein>
<reference evidence="2 3" key="2">
    <citation type="journal article" date="2011" name="J. Bacteriol.">
        <title>Complete Genome Sequence of the Haloalkaliphilic, Hydrogen Producing Halanaerobium hydrogenoformans.</title>
        <authorList>
            <person name="Brown S.D."/>
            <person name="Begemann M.B."/>
            <person name="Mormile M.R."/>
            <person name="Wall J.D."/>
            <person name="Han C.S."/>
            <person name="Goodwin L.A."/>
            <person name="Pitluck S."/>
            <person name="Land M.L."/>
            <person name="Hauser L.J."/>
            <person name="Elias D.A."/>
        </authorList>
    </citation>
    <scope>NUCLEOTIDE SEQUENCE [LARGE SCALE GENOMIC DNA]</scope>
    <source>
        <strain evidence="3">sapolanicus</strain>
    </source>
</reference>
<evidence type="ECO:0000313" key="3">
    <source>
        <dbReference type="Proteomes" id="UP000007434"/>
    </source>
</evidence>
<gene>
    <name evidence="2" type="ordered locus">Halsa_2339</name>
</gene>